<name>A0A1D7Y880_9ACTN</name>
<dbReference type="AlphaFoldDB" id="A0A1D7Y880"/>
<evidence type="ECO:0000313" key="3">
    <source>
        <dbReference type="Proteomes" id="UP000094960"/>
    </source>
</evidence>
<dbReference type="SMART" id="SM00530">
    <property type="entry name" value="HTH_XRE"/>
    <property type="match status" value="1"/>
</dbReference>
<feature type="domain" description="HTH cro/C1-type" evidence="1">
    <location>
        <begin position="17"/>
        <end position="69"/>
    </location>
</feature>
<dbReference type="SUPFAM" id="SSF47413">
    <property type="entry name" value="lambda repressor-like DNA-binding domains"/>
    <property type="match status" value="1"/>
</dbReference>
<dbReference type="PROSITE" id="PS50943">
    <property type="entry name" value="HTH_CROC1"/>
    <property type="match status" value="1"/>
</dbReference>
<dbReference type="EMBL" id="CP017248">
    <property type="protein sequence ID" value="AOR31815.1"/>
    <property type="molecule type" value="Genomic_DNA"/>
</dbReference>
<evidence type="ECO:0000313" key="2">
    <source>
        <dbReference type="EMBL" id="AOR31815.1"/>
    </source>
</evidence>
<sequence length="279" mass="31706">MAIEDTPLTRKQYGQELKRRREAAGLTQEELSQRVVMSRTHIAHIEAGRRRPDVEDARRLDRELGTDGFFERFLPALDGRSVAEHFAEAAELERQAVAIKEYTTILVPGFLQTPGYAREVLSSGHPAKSDERRDSLLSTRLERARILDDFDSPKVTLLLGEAALRQVIGGPEVMCGQLRHILELGERRRVRVHVLPFMAGAHALLEGPVKLMWFEELPPVAYVEGLKSGRIWEVQGTVRELEDVYDHALGDALSHRKSLELIRSVAEDYEHDARREQHP</sequence>
<dbReference type="InterPro" id="IPR001387">
    <property type="entry name" value="Cro/C1-type_HTH"/>
</dbReference>
<gene>
    <name evidence="2" type="ORF">BFF78_12830</name>
</gene>
<keyword evidence="3" id="KW-1185">Reference proteome</keyword>
<evidence type="ECO:0000259" key="1">
    <source>
        <dbReference type="PROSITE" id="PS50943"/>
    </source>
</evidence>
<dbReference type="RefSeq" id="WP_069778455.1">
    <property type="nucleotide sequence ID" value="NZ_CP017248.1"/>
</dbReference>
<proteinExistence type="predicted"/>
<dbReference type="KEGG" id="spun:BFF78_12830"/>
<reference evidence="3" key="1">
    <citation type="submission" date="2016-09" db="EMBL/GenBank/DDBJ databases">
        <title>Streptomyces puniciscabiei strain:TW1S1 Genome sequencing and assembly.</title>
        <authorList>
            <person name="Kim M.-K."/>
            <person name="Kim S.B."/>
        </authorList>
    </citation>
    <scope>NUCLEOTIDE SEQUENCE [LARGE SCALE GENOMIC DNA]</scope>
    <source>
        <strain evidence="3">TW1S1</strain>
    </source>
</reference>
<protein>
    <submittedName>
        <fullName evidence="2">Transcriptional regulator</fullName>
    </submittedName>
</protein>
<dbReference type="Pfam" id="PF19054">
    <property type="entry name" value="DUF5753"/>
    <property type="match status" value="1"/>
</dbReference>
<dbReference type="GO" id="GO:0003677">
    <property type="term" value="F:DNA binding"/>
    <property type="evidence" value="ECO:0007669"/>
    <property type="project" value="InterPro"/>
</dbReference>
<dbReference type="Gene3D" id="1.10.260.40">
    <property type="entry name" value="lambda repressor-like DNA-binding domains"/>
    <property type="match status" value="1"/>
</dbReference>
<dbReference type="InterPro" id="IPR043917">
    <property type="entry name" value="DUF5753"/>
</dbReference>
<organism evidence="2 3">
    <name type="scientific">Streptomyces fodineus</name>
    <dbReference type="NCBI Taxonomy" id="1904616"/>
    <lineage>
        <taxon>Bacteria</taxon>
        <taxon>Bacillati</taxon>
        <taxon>Actinomycetota</taxon>
        <taxon>Actinomycetes</taxon>
        <taxon>Kitasatosporales</taxon>
        <taxon>Streptomycetaceae</taxon>
        <taxon>Streptomyces</taxon>
    </lineage>
</organism>
<dbReference type="Proteomes" id="UP000094960">
    <property type="component" value="Chromosome"/>
</dbReference>
<dbReference type="CDD" id="cd00093">
    <property type="entry name" value="HTH_XRE"/>
    <property type="match status" value="1"/>
</dbReference>
<dbReference type="InterPro" id="IPR010982">
    <property type="entry name" value="Lambda_DNA-bd_dom_sf"/>
</dbReference>
<accession>A0A1D7Y880</accession>
<dbReference type="Pfam" id="PF13560">
    <property type="entry name" value="HTH_31"/>
    <property type="match status" value="1"/>
</dbReference>